<evidence type="ECO:0000259" key="3">
    <source>
        <dbReference type="PROSITE" id="PS51387"/>
    </source>
</evidence>
<dbReference type="InterPro" id="IPR010031">
    <property type="entry name" value="FAD_lactone_oxidase-like"/>
</dbReference>
<dbReference type="PROSITE" id="PS51387">
    <property type="entry name" value="FAD_PCMH"/>
    <property type="match status" value="1"/>
</dbReference>
<dbReference type="Proteomes" id="UP000245938">
    <property type="component" value="Unassembled WGS sequence"/>
</dbReference>
<dbReference type="InterPro" id="IPR007173">
    <property type="entry name" value="ALO_C"/>
</dbReference>
<feature type="domain" description="FAD-binding PCMH-type" evidence="3">
    <location>
        <begin position="19"/>
        <end position="188"/>
    </location>
</feature>
<sequence>MLSLDKLRGGKFANWSQNERSTNFELYTPSSIEEVTAIIAHSATANKNLRVIGAGHSFSPVAKPEHSAMTLHNMRGMITIDEDKQQATFWAGTYLHEVGPLLAKYGLALENMGDIAEQSIAGAISTGTHGTGLKLRSVSNQIVKWCFIDGQGHYQEVGRDQDDLSQALHISLGLLGVIVQVTFQAVPLYALRYTSSHVTLADTLRDAQGILQQYRHAEWFYFPGQEKMQLKTMEQIQLPISTSTAWQKWTDDFMENTVFHMLSSSCKWYPKATKWVSKVSANAVPVGTKEAYSYQIFPSPRKVRFVEMEYAIPLHQFEAALEEIHYVLKSNPFKVHFPIECRVSAGETGFLSPTQGQNSAFFAFHMYKGMPYEEYFKWAHNMMESYGARPHLGKMNKLTHETMYEKYEDFSKFLNIREKMDPNHVFMTPYFNHLLQPKTYSTK</sequence>
<dbReference type="Gene3D" id="3.30.70.2520">
    <property type="match status" value="1"/>
</dbReference>
<dbReference type="PANTHER" id="PTHR43762">
    <property type="entry name" value="L-GULONOLACTONE OXIDASE"/>
    <property type="match status" value="1"/>
</dbReference>
<dbReference type="OrthoDB" id="9800184at2"/>
<evidence type="ECO:0000256" key="1">
    <source>
        <dbReference type="ARBA" id="ARBA00022630"/>
    </source>
</evidence>
<dbReference type="GO" id="GO:0016020">
    <property type="term" value="C:membrane"/>
    <property type="evidence" value="ECO:0007669"/>
    <property type="project" value="InterPro"/>
</dbReference>
<dbReference type="InterPro" id="IPR016169">
    <property type="entry name" value="FAD-bd_PCMH_sub2"/>
</dbReference>
<gene>
    <name evidence="4" type="ORF">DEX24_08705</name>
</gene>
<organism evidence="4 5">
    <name type="scientific">Kurthia sibirica</name>
    <dbReference type="NCBI Taxonomy" id="202750"/>
    <lineage>
        <taxon>Bacteria</taxon>
        <taxon>Bacillati</taxon>
        <taxon>Bacillota</taxon>
        <taxon>Bacilli</taxon>
        <taxon>Bacillales</taxon>
        <taxon>Caryophanaceae</taxon>
        <taxon>Kurthia</taxon>
    </lineage>
</organism>
<dbReference type="InterPro" id="IPR016166">
    <property type="entry name" value="FAD-bd_PCMH"/>
</dbReference>
<evidence type="ECO:0000256" key="2">
    <source>
        <dbReference type="ARBA" id="ARBA00023002"/>
    </source>
</evidence>
<keyword evidence="1" id="KW-0285">Flavoprotein</keyword>
<dbReference type="RefSeq" id="WP_109306037.1">
    <property type="nucleotide sequence ID" value="NZ_BJUF01000026.1"/>
</dbReference>
<dbReference type="GO" id="GO:0071949">
    <property type="term" value="F:FAD binding"/>
    <property type="evidence" value="ECO:0007669"/>
    <property type="project" value="InterPro"/>
</dbReference>
<keyword evidence="2" id="KW-0560">Oxidoreductase</keyword>
<dbReference type="Gene3D" id="3.30.465.10">
    <property type="match status" value="1"/>
</dbReference>
<dbReference type="AlphaFoldDB" id="A0A2U3ALK3"/>
<dbReference type="Pfam" id="PF04030">
    <property type="entry name" value="ALO"/>
    <property type="match status" value="1"/>
</dbReference>
<keyword evidence="5" id="KW-1185">Reference proteome</keyword>
<dbReference type="EMBL" id="QFVR01000009">
    <property type="protein sequence ID" value="PWI25408.1"/>
    <property type="molecule type" value="Genomic_DNA"/>
</dbReference>
<protein>
    <submittedName>
        <fullName evidence="4">FAD-linked oxidase</fullName>
    </submittedName>
</protein>
<dbReference type="InterPro" id="IPR016167">
    <property type="entry name" value="FAD-bd_PCMH_sub1"/>
</dbReference>
<comment type="caution">
    <text evidence="4">The sequence shown here is derived from an EMBL/GenBank/DDBJ whole genome shotgun (WGS) entry which is preliminary data.</text>
</comment>
<dbReference type="InterPro" id="IPR036318">
    <property type="entry name" value="FAD-bd_PCMH-like_sf"/>
</dbReference>
<dbReference type="Gene3D" id="3.30.43.10">
    <property type="entry name" value="Uridine Diphospho-n-acetylenolpyruvylglucosamine Reductase, domain 2"/>
    <property type="match status" value="1"/>
</dbReference>
<dbReference type="PANTHER" id="PTHR43762:SF1">
    <property type="entry name" value="D-ARABINONO-1,4-LACTONE OXIDASE"/>
    <property type="match status" value="1"/>
</dbReference>
<dbReference type="InterPro" id="IPR006094">
    <property type="entry name" value="Oxid_FAD_bind_N"/>
</dbReference>
<evidence type="ECO:0000313" key="5">
    <source>
        <dbReference type="Proteomes" id="UP000245938"/>
    </source>
</evidence>
<dbReference type="NCBIfam" id="TIGR01679">
    <property type="entry name" value="bact_FAD_ox"/>
    <property type="match status" value="1"/>
</dbReference>
<dbReference type="Pfam" id="PF01565">
    <property type="entry name" value="FAD_binding_4"/>
    <property type="match status" value="1"/>
</dbReference>
<dbReference type="GO" id="GO:0003885">
    <property type="term" value="F:D-arabinono-1,4-lactone oxidase activity"/>
    <property type="evidence" value="ECO:0007669"/>
    <property type="project" value="InterPro"/>
</dbReference>
<reference evidence="4 5" key="1">
    <citation type="submission" date="2018-05" db="EMBL/GenBank/DDBJ databases">
        <title>Kurthia sibirica genome sequence.</title>
        <authorList>
            <person name="Maclea K.S."/>
            <person name="Goen A.E."/>
        </authorList>
    </citation>
    <scope>NUCLEOTIDE SEQUENCE [LARGE SCALE GENOMIC DNA]</scope>
    <source>
        <strain evidence="4 5">ATCC 49154</strain>
    </source>
</reference>
<dbReference type="PIRSF" id="PIRSF000136">
    <property type="entry name" value="LGO_GLO"/>
    <property type="match status" value="1"/>
</dbReference>
<name>A0A2U3ALK3_9BACL</name>
<accession>A0A2U3ALK3</accession>
<evidence type="ECO:0000313" key="4">
    <source>
        <dbReference type="EMBL" id="PWI25408.1"/>
    </source>
</evidence>
<proteinExistence type="predicted"/>
<dbReference type="SUPFAM" id="SSF56176">
    <property type="entry name" value="FAD-binding/transporter-associated domain-like"/>
    <property type="match status" value="1"/>
</dbReference>